<feature type="binding site" evidence="4">
    <location>
        <position position="134"/>
    </location>
    <ligand>
        <name>[4Fe-4S] cluster</name>
        <dbReference type="ChEBI" id="CHEBI:49883"/>
    </ligand>
</feature>
<gene>
    <name evidence="4" type="primary">cysH</name>
    <name evidence="6" type="ORF">MLD63_12470</name>
</gene>
<dbReference type="NCBIfam" id="TIGR00434">
    <property type="entry name" value="cysH"/>
    <property type="match status" value="1"/>
</dbReference>
<comment type="caution">
    <text evidence="6">The sequence shown here is derived from an EMBL/GenBank/DDBJ whole genome shotgun (WGS) entry which is preliminary data.</text>
</comment>
<dbReference type="EMBL" id="JAKZEU010000004">
    <property type="protein sequence ID" value="MCQ0971236.1"/>
    <property type="molecule type" value="Genomic_DNA"/>
</dbReference>
<dbReference type="GO" id="GO:0004604">
    <property type="term" value="F:phosphoadenylyl-sulfate reductase (thioredoxin) activity"/>
    <property type="evidence" value="ECO:0007669"/>
    <property type="project" value="UniProtKB-EC"/>
</dbReference>
<organism evidence="6 7">
    <name type="scientific">Paracoccus albicereus</name>
    <dbReference type="NCBI Taxonomy" id="2922394"/>
    <lineage>
        <taxon>Bacteria</taxon>
        <taxon>Pseudomonadati</taxon>
        <taxon>Pseudomonadota</taxon>
        <taxon>Alphaproteobacteria</taxon>
        <taxon>Rhodobacterales</taxon>
        <taxon>Paracoccaceae</taxon>
        <taxon>Paracoccus</taxon>
    </lineage>
</organism>
<keyword evidence="4" id="KW-0479">Metal-binding</keyword>
<dbReference type="InterPro" id="IPR004511">
    <property type="entry name" value="PAPS/APS_Rdtase"/>
</dbReference>
<proteinExistence type="inferred from homology"/>
<evidence type="ECO:0000256" key="3">
    <source>
        <dbReference type="ARBA" id="ARBA00024327"/>
    </source>
</evidence>
<evidence type="ECO:0000313" key="7">
    <source>
        <dbReference type="Proteomes" id="UP001203945"/>
    </source>
</evidence>
<evidence type="ECO:0000256" key="2">
    <source>
        <dbReference type="ARBA" id="ARBA00023002"/>
    </source>
</evidence>
<keyword evidence="4" id="KW-0408">Iron</keyword>
<dbReference type="PANTHER" id="PTHR46509:SF1">
    <property type="entry name" value="PHOSPHOADENOSINE PHOSPHOSULFATE REDUCTASE"/>
    <property type="match status" value="1"/>
</dbReference>
<dbReference type="Proteomes" id="UP001203945">
    <property type="component" value="Unassembled WGS sequence"/>
</dbReference>
<keyword evidence="2 4" id="KW-0560">Oxidoreductase</keyword>
<keyword evidence="4" id="KW-0411">Iron-sulfur</keyword>
<name>A0ABT1MWI8_9RHOB</name>
<dbReference type="Gene3D" id="3.40.50.620">
    <property type="entry name" value="HUPs"/>
    <property type="match status" value="1"/>
</dbReference>
<feature type="active site" description="Nucleophile; cysteine thiosulfonate intermediate" evidence="4">
    <location>
        <position position="240"/>
    </location>
</feature>
<keyword evidence="7" id="KW-1185">Reference proteome</keyword>
<comment type="function">
    <text evidence="4">Catalyzes the formation of sulfite from adenosine 5'-phosphosulfate (APS) using thioredoxin as an electron donor.</text>
</comment>
<dbReference type="CDD" id="cd23945">
    <property type="entry name" value="PAPS_reductase"/>
    <property type="match status" value="1"/>
</dbReference>
<feature type="binding site" evidence="4">
    <location>
        <position position="214"/>
    </location>
    <ligand>
        <name>[4Fe-4S] cluster</name>
        <dbReference type="ChEBI" id="CHEBI:49883"/>
    </ligand>
</feature>
<accession>A0ABT1MWI8</accession>
<keyword evidence="4" id="KW-0963">Cytoplasm</keyword>
<comment type="pathway">
    <text evidence="3 4">Sulfur metabolism; hydrogen sulfide biosynthesis; sulfite from sulfate.</text>
</comment>
<protein>
    <recommendedName>
        <fullName evidence="4">Adenosine 5'-phosphosulfate reductase</fullName>
        <shortName evidence="4">APS reductase</shortName>
        <ecNumber evidence="4">1.8.4.10</ecNumber>
    </recommendedName>
    <alternativeName>
        <fullName evidence="4">5'-adenylylsulfate reductase</fullName>
    </alternativeName>
    <alternativeName>
        <fullName evidence="4">Thioredoxin-dependent 5'-adenylylsulfate reductase</fullName>
    </alternativeName>
</protein>
<dbReference type="NCBIfam" id="NF002537">
    <property type="entry name" value="PRK02090.1"/>
    <property type="match status" value="1"/>
</dbReference>
<comment type="catalytic activity">
    <reaction evidence="4">
        <text>[thioredoxin]-disulfide + sulfite + AMP + 2 H(+) = adenosine 5'-phosphosulfate + [thioredoxin]-dithiol</text>
        <dbReference type="Rhea" id="RHEA:21976"/>
        <dbReference type="Rhea" id="RHEA-COMP:10698"/>
        <dbReference type="Rhea" id="RHEA-COMP:10700"/>
        <dbReference type="ChEBI" id="CHEBI:15378"/>
        <dbReference type="ChEBI" id="CHEBI:17359"/>
        <dbReference type="ChEBI" id="CHEBI:29950"/>
        <dbReference type="ChEBI" id="CHEBI:50058"/>
        <dbReference type="ChEBI" id="CHEBI:58243"/>
        <dbReference type="ChEBI" id="CHEBI:456215"/>
        <dbReference type="EC" id="1.8.4.10"/>
    </reaction>
</comment>
<feature type="domain" description="Phosphoadenosine phosphosulphate reductase" evidence="5">
    <location>
        <begin position="52"/>
        <end position="220"/>
    </location>
</feature>
<dbReference type="InterPro" id="IPR014729">
    <property type="entry name" value="Rossmann-like_a/b/a_fold"/>
</dbReference>
<dbReference type="Pfam" id="PF01507">
    <property type="entry name" value="PAPS_reduct"/>
    <property type="match status" value="1"/>
</dbReference>
<evidence type="ECO:0000313" key="6">
    <source>
        <dbReference type="EMBL" id="MCQ0971236.1"/>
    </source>
</evidence>
<feature type="binding site" evidence="4">
    <location>
        <position position="133"/>
    </location>
    <ligand>
        <name>[4Fe-4S] cluster</name>
        <dbReference type="ChEBI" id="CHEBI:49883"/>
    </ligand>
</feature>
<comment type="similarity">
    <text evidence="1 4">Belongs to the PAPS reductase family. CysH subfamily.</text>
</comment>
<dbReference type="InterPro" id="IPR002500">
    <property type="entry name" value="PAPS_reduct_dom"/>
</dbReference>
<dbReference type="EC" id="1.8.4.10" evidence="4"/>
<dbReference type="SUPFAM" id="SSF52402">
    <property type="entry name" value="Adenine nucleotide alpha hydrolases-like"/>
    <property type="match status" value="1"/>
</dbReference>
<reference evidence="6 7" key="1">
    <citation type="submission" date="2022-03" db="EMBL/GenBank/DDBJ databases">
        <authorList>
            <person name="He Y."/>
        </authorList>
    </citation>
    <scope>NUCLEOTIDE SEQUENCE [LARGE SCALE GENOMIC DNA]</scope>
    <source>
        <strain evidence="6 7">TK19116</strain>
    </source>
</reference>
<evidence type="ECO:0000256" key="1">
    <source>
        <dbReference type="ARBA" id="ARBA00009732"/>
    </source>
</evidence>
<evidence type="ECO:0000256" key="4">
    <source>
        <dbReference type="HAMAP-Rule" id="MF_00063"/>
    </source>
</evidence>
<dbReference type="PANTHER" id="PTHR46509">
    <property type="entry name" value="PHOSPHOADENOSINE PHOSPHOSULFATE REDUCTASE"/>
    <property type="match status" value="1"/>
</dbReference>
<comment type="subcellular location">
    <subcellularLocation>
        <location evidence="4">Cytoplasm</location>
    </subcellularLocation>
</comment>
<sequence length="252" mass="27224">MNGGTTGGDGAVRTSRSLEDQDRVAALNARFDGIAAPAAIATVMTEHLLGDLAVVSSFGADSAVLLHLFAEVVPSVPVIFLDTGRHFAETLAYRDALAARLGLTDVRSITPAPAAIRADDPTGDLWSRNPDLCCHVRKTLPMLYALRDFNAWATGRKRHQAASRASLSMFEAQDGKLKFNPLWDWDAARLADHARTHDLPPHPLVAQGYPSIGCQTCTAPVAAGEDARAGRWKDSDKTECGIHFQNGRMVRR</sequence>
<evidence type="ECO:0000259" key="5">
    <source>
        <dbReference type="Pfam" id="PF01507"/>
    </source>
</evidence>
<feature type="binding site" evidence="4">
    <location>
        <position position="217"/>
    </location>
    <ligand>
        <name>[4Fe-4S] cluster</name>
        <dbReference type="ChEBI" id="CHEBI:49883"/>
    </ligand>
</feature>
<comment type="cofactor">
    <cofactor evidence="4">
        <name>[4Fe-4S] cluster</name>
        <dbReference type="ChEBI" id="CHEBI:49883"/>
    </cofactor>
    <text evidence="4">Binds 1 [4Fe-4S] cluster per subunit.</text>
</comment>
<dbReference type="RefSeq" id="WP_255330243.1">
    <property type="nucleotide sequence ID" value="NZ_JAKZEU010000004.1"/>
</dbReference>
<dbReference type="PIRSF" id="PIRSF000857">
    <property type="entry name" value="PAPS_reductase"/>
    <property type="match status" value="1"/>
</dbReference>
<dbReference type="HAMAP" id="MF_00063">
    <property type="entry name" value="CysH"/>
    <property type="match status" value="1"/>
</dbReference>